<protein>
    <submittedName>
        <fullName evidence="2">Uncharacterized protein</fullName>
    </submittedName>
</protein>
<proteinExistence type="predicted"/>
<evidence type="ECO:0000256" key="1">
    <source>
        <dbReference type="SAM" id="MobiDB-lite"/>
    </source>
</evidence>
<comment type="caution">
    <text evidence="2">The sequence shown here is derived from an EMBL/GenBank/DDBJ whole genome shotgun (WGS) entry which is preliminary data.</text>
</comment>
<dbReference type="EMBL" id="QWLN02003564">
    <property type="protein sequence ID" value="TEA39816.1"/>
    <property type="molecule type" value="Genomic_DNA"/>
</dbReference>
<evidence type="ECO:0000313" key="3">
    <source>
        <dbReference type="Proteomes" id="UP000295264"/>
    </source>
</evidence>
<gene>
    <name evidence="2" type="ORF">DBR06_SOUSAS4610048</name>
</gene>
<organism evidence="2 3">
    <name type="scientific">Sousa chinensis</name>
    <name type="common">Indo-pacific humpbacked dolphin</name>
    <name type="synonym">Steno chinensis</name>
    <dbReference type="NCBI Taxonomy" id="103600"/>
    <lineage>
        <taxon>Eukaryota</taxon>
        <taxon>Metazoa</taxon>
        <taxon>Chordata</taxon>
        <taxon>Craniata</taxon>
        <taxon>Vertebrata</taxon>
        <taxon>Euteleostomi</taxon>
        <taxon>Mammalia</taxon>
        <taxon>Eutheria</taxon>
        <taxon>Laurasiatheria</taxon>
        <taxon>Artiodactyla</taxon>
        <taxon>Whippomorpha</taxon>
        <taxon>Cetacea</taxon>
        <taxon>Odontoceti</taxon>
        <taxon>Delphinidae</taxon>
        <taxon>Sousa</taxon>
    </lineage>
</organism>
<name>A0A484GXA6_SOUCH</name>
<sequence>MKCPGARGEGGLTKAAGSGGTPPAEAATVLGTAGQ</sequence>
<evidence type="ECO:0000313" key="2">
    <source>
        <dbReference type="EMBL" id="TEA39816.1"/>
    </source>
</evidence>
<feature type="non-terminal residue" evidence="2">
    <location>
        <position position="35"/>
    </location>
</feature>
<keyword evidence="3" id="KW-1185">Reference proteome</keyword>
<accession>A0A484GXA6</accession>
<reference evidence="2 3" key="1">
    <citation type="journal article" date="2018" name="Genomics">
        <title>Molecular footprints of inshore aquatic adaptation in Indo-Pacific humpback dolphin (Sousa chinensis).</title>
        <authorList>
            <person name="Ming Y."/>
            <person name="Jian J."/>
            <person name="Yu F."/>
            <person name="Yu X."/>
            <person name="Wang J."/>
            <person name="Liu W."/>
        </authorList>
    </citation>
    <scope>NUCLEOTIDE SEQUENCE [LARGE SCALE GENOMIC DNA]</scope>
    <source>
        <strain evidence="2">MY-2018</strain>
        <tissue evidence="2">Skin</tissue>
    </source>
</reference>
<dbReference type="AlphaFoldDB" id="A0A484GXA6"/>
<feature type="region of interest" description="Disordered" evidence="1">
    <location>
        <begin position="1"/>
        <end position="35"/>
    </location>
</feature>
<dbReference type="Proteomes" id="UP000295264">
    <property type="component" value="Unassembled WGS sequence"/>
</dbReference>